<dbReference type="EMBL" id="CAJJDN010000183">
    <property type="protein sequence ID" value="CAD8128151.1"/>
    <property type="molecule type" value="Genomic_DNA"/>
</dbReference>
<dbReference type="Pfam" id="PF11976">
    <property type="entry name" value="Rad60-SLD"/>
    <property type="match status" value="1"/>
</dbReference>
<gene>
    <name evidence="2" type="ORF">PSON_ATCC_30995.1.T1830084</name>
</gene>
<evidence type="ECO:0000313" key="3">
    <source>
        <dbReference type="Proteomes" id="UP000692954"/>
    </source>
</evidence>
<comment type="caution">
    <text evidence="2">The sequence shown here is derived from an EMBL/GenBank/DDBJ whole genome shotgun (WGS) entry which is preliminary data.</text>
</comment>
<accession>A0A8S1RI45</accession>
<protein>
    <recommendedName>
        <fullName evidence="1">Ubiquitin-like domain-containing protein</fullName>
    </recommendedName>
</protein>
<dbReference type="PROSITE" id="PS50053">
    <property type="entry name" value="UBIQUITIN_2"/>
    <property type="match status" value="1"/>
</dbReference>
<dbReference type="InterPro" id="IPR022617">
    <property type="entry name" value="Rad60/SUMO-like_dom"/>
</dbReference>
<evidence type="ECO:0000259" key="1">
    <source>
        <dbReference type="PROSITE" id="PS50053"/>
    </source>
</evidence>
<proteinExistence type="predicted"/>
<sequence length="89" mass="10222">MNQNITLLISCQEKGKIYNIEIDADSLVEELIAEFTELLNASNQSVSFLYHQRRLEPKQSFRSQGVVKGSQLELILKHHGGYIIFNQNE</sequence>
<feature type="domain" description="Ubiquitin-like" evidence="1">
    <location>
        <begin position="5"/>
        <end position="81"/>
    </location>
</feature>
<dbReference type="OrthoDB" id="309519at2759"/>
<name>A0A8S1RI45_9CILI</name>
<dbReference type="AlphaFoldDB" id="A0A8S1RI45"/>
<dbReference type="Proteomes" id="UP000692954">
    <property type="component" value="Unassembled WGS sequence"/>
</dbReference>
<dbReference type="InterPro" id="IPR000626">
    <property type="entry name" value="Ubiquitin-like_dom"/>
</dbReference>
<reference evidence="2" key="1">
    <citation type="submission" date="2021-01" db="EMBL/GenBank/DDBJ databases">
        <authorList>
            <consortium name="Genoscope - CEA"/>
            <person name="William W."/>
        </authorList>
    </citation>
    <scope>NUCLEOTIDE SEQUENCE</scope>
</reference>
<evidence type="ECO:0000313" key="2">
    <source>
        <dbReference type="EMBL" id="CAD8128151.1"/>
    </source>
</evidence>
<keyword evidence="3" id="KW-1185">Reference proteome</keyword>
<organism evidence="2 3">
    <name type="scientific">Paramecium sonneborni</name>
    <dbReference type="NCBI Taxonomy" id="65129"/>
    <lineage>
        <taxon>Eukaryota</taxon>
        <taxon>Sar</taxon>
        <taxon>Alveolata</taxon>
        <taxon>Ciliophora</taxon>
        <taxon>Intramacronucleata</taxon>
        <taxon>Oligohymenophorea</taxon>
        <taxon>Peniculida</taxon>
        <taxon>Parameciidae</taxon>
        <taxon>Paramecium</taxon>
    </lineage>
</organism>